<reference evidence="3" key="2">
    <citation type="submission" date="2025-08" db="UniProtKB">
        <authorList>
            <consortium name="Ensembl"/>
        </authorList>
    </citation>
    <scope>IDENTIFICATION</scope>
</reference>
<reference evidence="3 4" key="1">
    <citation type="journal article" date="2010" name="Nature">
        <title>The genome of a songbird.</title>
        <authorList>
            <person name="Warren W.C."/>
            <person name="Clayton D.F."/>
            <person name="Ellegren H."/>
            <person name="Arnold A.P."/>
            <person name="Hillier L.W."/>
            <person name="Kunstner A."/>
            <person name="Searle S."/>
            <person name="White S."/>
            <person name="Vilella A.J."/>
            <person name="Fairley S."/>
            <person name="Heger A."/>
            <person name="Kong L."/>
            <person name="Ponting C.P."/>
            <person name="Jarvis E.D."/>
            <person name="Mello C.V."/>
            <person name="Minx P."/>
            <person name="Lovell P."/>
            <person name="Velho T.A."/>
            <person name="Ferris M."/>
            <person name="Balakrishnan C.N."/>
            <person name="Sinha S."/>
            <person name="Blatti C."/>
            <person name="London S.E."/>
            <person name="Li Y."/>
            <person name="Lin Y.C."/>
            <person name="George J."/>
            <person name="Sweedler J."/>
            <person name="Southey B."/>
            <person name="Gunaratne P."/>
            <person name="Watson M."/>
            <person name="Nam K."/>
            <person name="Backstrom N."/>
            <person name="Smeds L."/>
            <person name="Nabholz B."/>
            <person name="Itoh Y."/>
            <person name="Whitney O."/>
            <person name="Pfenning A.R."/>
            <person name="Howard J."/>
            <person name="Volker M."/>
            <person name="Skinner B.M."/>
            <person name="Griffin D.K."/>
            <person name="Ye L."/>
            <person name="McLaren W.M."/>
            <person name="Flicek P."/>
            <person name="Quesada V."/>
            <person name="Velasco G."/>
            <person name="Lopez-Otin C."/>
            <person name="Puente X.S."/>
            <person name="Olender T."/>
            <person name="Lancet D."/>
            <person name="Smit A.F."/>
            <person name="Hubley R."/>
            <person name="Konkel M.K."/>
            <person name="Walker J.A."/>
            <person name="Batzer M.A."/>
            <person name="Gu W."/>
            <person name="Pollock D.D."/>
            <person name="Chen L."/>
            <person name="Cheng Z."/>
            <person name="Eichler E.E."/>
            <person name="Stapley J."/>
            <person name="Slate J."/>
            <person name="Ekblom R."/>
            <person name="Birkhead T."/>
            <person name="Burke T."/>
            <person name="Burt D."/>
            <person name="Scharff C."/>
            <person name="Adam I."/>
            <person name="Richard H."/>
            <person name="Sultan M."/>
            <person name="Soldatov A."/>
            <person name="Lehrach H."/>
            <person name="Edwards S.V."/>
            <person name="Yang S.P."/>
            <person name="Li X."/>
            <person name="Graves T."/>
            <person name="Fulton L."/>
            <person name="Nelson J."/>
            <person name="Chinwalla A."/>
            <person name="Hou S."/>
            <person name="Mardis E.R."/>
            <person name="Wilson R.K."/>
        </authorList>
    </citation>
    <scope>NUCLEOTIDE SEQUENCE [LARGE SCALE GENOMIC DNA]</scope>
</reference>
<dbReference type="InterPro" id="IPR018114">
    <property type="entry name" value="TRYPSIN_HIS"/>
</dbReference>
<evidence type="ECO:0000256" key="1">
    <source>
        <dbReference type="ARBA" id="ARBA00023157"/>
    </source>
</evidence>
<dbReference type="Gene3D" id="2.40.10.10">
    <property type="entry name" value="Trypsin-like serine proteases"/>
    <property type="match status" value="1"/>
</dbReference>
<name>A0A674GFW8_TAEGU</name>
<evidence type="ECO:0000259" key="2">
    <source>
        <dbReference type="PROSITE" id="PS50240"/>
    </source>
</evidence>
<dbReference type="OMA" id="FPLLECG"/>
<reference evidence="3" key="3">
    <citation type="submission" date="2025-09" db="UniProtKB">
        <authorList>
            <consortium name="Ensembl"/>
        </authorList>
    </citation>
    <scope>IDENTIFICATION</scope>
</reference>
<evidence type="ECO:0000313" key="3">
    <source>
        <dbReference type="Ensembl" id="ENSTGUP00000021420.1"/>
    </source>
</evidence>
<dbReference type="GO" id="GO:0006508">
    <property type="term" value="P:proteolysis"/>
    <property type="evidence" value="ECO:0007669"/>
    <property type="project" value="InterPro"/>
</dbReference>
<dbReference type="PANTHER" id="PTHR24252:SF7">
    <property type="entry name" value="HYALIN"/>
    <property type="match status" value="1"/>
</dbReference>
<dbReference type="PROSITE" id="PS50240">
    <property type="entry name" value="TRYPSIN_DOM"/>
    <property type="match status" value="1"/>
</dbReference>
<dbReference type="GO" id="GO:0004252">
    <property type="term" value="F:serine-type endopeptidase activity"/>
    <property type="evidence" value="ECO:0007669"/>
    <property type="project" value="InterPro"/>
</dbReference>
<sequence>FWPLVVGNSCGLSRSRARVVGGLPAGPGRWPWAVSLQLRGRHRCGGTLVTPQWVLSAAHCFQGSVWGEFRGFWGFLGNLGQFWGDLGAFRVD</sequence>
<keyword evidence="4" id="KW-1185">Reference proteome</keyword>
<dbReference type="SUPFAM" id="SSF50494">
    <property type="entry name" value="Trypsin-like serine proteases"/>
    <property type="match status" value="1"/>
</dbReference>
<evidence type="ECO:0000313" key="4">
    <source>
        <dbReference type="Proteomes" id="UP000007754"/>
    </source>
</evidence>
<organism evidence="3 4">
    <name type="scientific">Taeniopygia guttata</name>
    <name type="common">Zebra finch</name>
    <name type="synonym">Poephila guttata</name>
    <dbReference type="NCBI Taxonomy" id="59729"/>
    <lineage>
        <taxon>Eukaryota</taxon>
        <taxon>Metazoa</taxon>
        <taxon>Chordata</taxon>
        <taxon>Craniata</taxon>
        <taxon>Vertebrata</taxon>
        <taxon>Euteleostomi</taxon>
        <taxon>Archelosauria</taxon>
        <taxon>Archosauria</taxon>
        <taxon>Dinosauria</taxon>
        <taxon>Saurischia</taxon>
        <taxon>Theropoda</taxon>
        <taxon>Coelurosauria</taxon>
        <taxon>Aves</taxon>
        <taxon>Neognathae</taxon>
        <taxon>Neoaves</taxon>
        <taxon>Telluraves</taxon>
        <taxon>Australaves</taxon>
        <taxon>Passeriformes</taxon>
        <taxon>Passeroidea</taxon>
        <taxon>Estrildidae</taxon>
        <taxon>Estrildinae</taxon>
        <taxon>Taeniopygia</taxon>
    </lineage>
</organism>
<protein>
    <recommendedName>
        <fullName evidence="2">Peptidase S1 domain-containing protein</fullName>
    </recommendedName>
</protein>
<dbReference type="PROSITE" id="PS00134">
    <property type="entry name" value="TRYPSIN_HIS"/>
    <property type="match status" value="1"/>
</dbReference>
<dbReference type="AlphaFoldDB" id="A0A674GFW8"/>
<dbReference type="PANTHER" id="PTHR24252">
    <property type="entry name" value="ACROSIN-RELATED"/>
    <property type="match status" value="1"/>
</dbReference>
<dbReference type="Pfam" id="PF00089">
    <property type="entry name" value="Trypsin"/>
    <property type="match status" value="1"/>
</dbReference>
<dbReference type="InterPro" id="IPR009003">
    <property type="entry name" value="Peptidase_S1_PA"/>
</dbReference>
<dbReference type="Ensembl" id="ENSTGUT00000026588.1">
    <property type="protein sequence ID" value="ENSTGUP00000021420.1"/>
    <property type="gene ID" value="ENSTGUG00000021115.1"/>
</dbReference>
<keyword evidence="1" id="KW-1015">Disulfide bond</keyword>
<accession>A0A674GFW8</accession>
<proteinExistence type="predicted"/>
<dbReference type="Proteomes" id="UP000007754">
    <property type="component" value="Chromosome 16"/>
</dbReference>
<dbReference type="InterPro" id="IPR043504">
    <property type="entry name" value="Peptidase_S1_PA_chymotrypsin"/>
</dbReference>
<dbReference type="InParanoid" id="A0A674GFW8"/>
<feature type="domain" description="Peptidase S1" evidence="2">
    <location>
        <begin position="19"/>
        <end position="92"/>
    </location>
</feature>
<dbReference type="InterPro" id="IPR001254">
    <property type="entry name" value="Trypsin_dom"/>
</dbReference>
<dbReference type="GeneTree" id="ENSGT01100000263714"/>